<comment type="caution">
    <text evidence="2">The sequence shown here is derived from an EMBL/GenBank/DDBJ whole genome shotgun (WGS) entry which is preliminary data.</text>
</comment>
<accession>A0A232LNC5</accession>
<name>A0A232LNC5_9EURO</name>
<organism evidence="2 3">
    <name type="scientific">Elaphomyces granulatus</name>
    <dbReference type="NCBI Taxonomy" id="519963"/>
    <lineage>
        <taxon>Eukaryota</taxon>
        <taxon>Fungi</taxon>
        <taxon>Dikarya</taxon>
        <taxon>Ascomycota</taxon>
        <taxon>Pezizomycotina</taxon>
        <taxon>Eurotiomycetes</taxon>
        <taxon>Eurotiomycetidae</taxon>
        <taxon>Eurotiales</taxon>
        <taxon>Elaphomycetaceae</taxon>
        <taxon>Elaphomyces</taxon>
    </lineage>
</organism>
<evidence type="ECO:0000313" key="2">
    <source>
        <dbReference type="EMBL" id="OXV05670.1"/>
    </source>
</evidence>
<sequence length="216" mass="25016">MSLQSNENACGPSKEDQDQHLLNTEQEDPKSTYYEQPLFQSAMRELFGIGPKPKYGNMSKELLEDCTLGARQWLIIFHCTFTAYDDYTIQSYPAPSKQWILHVLRKFRFEKLDDHTEALVVNRRRSLQYDIQASDWEDGRKQLLQCLHQYVRSNGRRSYSPPVSYGIVAIGGYAKFYEYHLKDRSMIPSIPGDPALHIGLKCSTIQNFLNQIKANN</sequence>
<evidence type="ECO:0000313" key="3">
    <source>
        <dbReference type="Proteomes" id="UP000243515"/>
    </source>
</evidence>
<protein>
    <submittedName>
        <fullName evidence="2">Uncharacterized protein</fullName>
    </submittedName>
</protein>
<dbReference type="Proteomes" id="UP000243515">
    <property type="component" value="Unassembled WGS sequence"/>
</dbReference>
<gene>
    <name evidence="2" type="ORF">Egran_06562</name>
</gene>
<dbReference type="AlphaFoldDB" id="A0A232LNC5"/>
<reference evidence="2 3" key="1">
    <citation type="journal article" date="2015" name="Environ. Microbiol.">
        <title>Metagenome sequence of Elaphomyces granulatus from sporocarp tissue reveals Ascomycota ectomycorrhizal fingerprints of genome expansion and a Proteobacteria-rich microbiome.</title>
        <authorList>
            <person name="Quandt C.A."/>
            <person name="Kohler A."/>
            <person name="Hesse C.N."/>
            <person name="Sharpton T.J."/>
            <person name="Martin F."/>
            <person name="Spatafora J.W."/>
        </authorList>
    </citation>
    <scope>NUCLEOTIDE SEQUENCE [LARGE SCALE GENOMIC DNA]</scope>
    <source>
        <strain evidence="2 3">OSC145934</strain>
    </source>
</reference>
<feature type="region of interest" description="Disordered" evidence="1">
    <location>
        <begin position="1"/>
        <end position="28"/>
    </location>
</feature>
<proteinExistence type="predicted"/>
<evidence type="ECO:0000256" key="1">
    <source>
        <dbReference type="SAM" id="MobiDB-lite"/>
    </source>
</evidence>
<dbReference type="EMBL" id="NPHW01006604">
    <property type="protein sequence ID" value="OXV05670.1"/>
    <property type="molecule type" value="Genomic_DNA"/>
</dbReference>
<keyword evidence="3" id="KW-1185">Reference proteome</keyword>